<evidence type="ECO:0000313" key="2">
    <source>
        <dbReference type="Proteomes" id="UP000030853"/>
    </source>
</evidence>
<sequence>MELYYYVDKHAGYNDNHVVHATGCPFLPSDGARRFLGTFYTATAAIQQARKFYASAMGCEHCCPVAVKKNLTTQHSVALKHMVRL</sequence>
<accession>A0A0B1QY23</accession>
<proteinExistence type="predicted"/>
<reference evidence="1 2" key="1">
    <citation type="submission" date="2014-11" db="EMBL/GenBank/DDBJ databases">
        <title>Genome sequencing of Pantoea rodasii ND03.</title>
        <authorList>
            <person name="Muhamad Yunos N.Y."/>
            <person name="Chan K.-G."/>
        </authorList>
    </citation>
    <scope>NUCLEOTIDE SEQUENCE [LARGE SCALE GENOMIC DNA]</scope>
    <source>
        <strain evidence="1 2">ND03</strain>
    </source>
</reference>
<dbReference type="RefSeq" id="WP_039336122.1">
    <property type="nucleotide sequence ID" value="NZ_JTJJ01000117.1"/>
</dbReference>
<comment type="caution">
    <text evidence="1">The sequence shown here is derived from an EMBL/GenBank/DDBJ whole genome shotgun (WGS) entry which is preliminary data.</text>
</comment>
<protein>
    <submittedName>
        <fullName evidence="1">Uncharacterized protein</fullName>
    </submittedName>
</protein>
<name>A0A0B1QY23_9GAMM</name>
<dbReference type="Proteomes" id="UP000030853">
    <property type="component" value="Unassembled WGS sequence"/>
</dbReference>
<gene>
    <name evidence="1" type="ORF">QU24_23340</name>
</gene>
<dbReference type="AlphaFoldDB" id="A0A0B1QY23"/>
<dbReference type="EMBL" id="JTJJ01000117">
    <property type="protein sequence ID" value="KHJ65648.1"/>
    <property type="molecule type" value="Genomic_DNA"/>
</dbReference>
<evidence type="ECO:0000313" key="1">
    <source>
        <dbReference type="EMBL" id="KHJ65648.1"/>
    </source>
</evidence>
<organism evidence="1 2">
    <name type="scientific">Pantoea rodasii</name>
    <dbReference type="NCBI Taxonomy" id="1076549"/>
    <lineage>
        <taxon>Bacteria</taxon>
        <taxon>Pseudomonadati</taxon>
        <taxon>Pseudomonadota</taxon>
        <taxon>Gammaproteobacteria</taxon>
        <taxon>Enterobacterales</taxon>
        <taxon>Erwiniaceae</taxon>
        <taxon>Pantoea</taxon>
    </lineage>
</organism>